<dbReference type="CDD" id="cd19925">
    <property type="entry name" value="REC_citrate_TCS"/>
    <property type="match status" value="1"/>
</dbReference>
<organism evidence="11 12">
    <name type="scientific">Bacillus taeanensis</name>
    <dbReference type="NCBI Taxonomy" id="273032"/>
    <lineage>
        <taxon>Bacteria</taxon>
        <taxon>Bacillati</taxon>
        <taxon>Bacillota</taxon>
        <taxon>Bacilli</taxon>
        <taxon>Bacillales</taxon>
        <taxon>Bacillaceae</taxon>
        <taxon>Bacillus</taxon>
    </lineage>
</organism>
<dbReference type="SMART" id="SM00448">
    <property type="entry name" value="REC"/>
    <property type="match status" value="1"/>
</dbReference>
<keyword evidence="5" id="KW-0805">Transcription regulation</keyword>
<dbReference type="OrthoDB" id="9759232at2"/>
<reference evidence="11 12" key="1">
    <citation type="submission" date="2018-07" db="EMBL/GenBank/DDBJ databases">
        <title>Lottiidibacillus patelloidae gen. nov., sp. nov., isolated from the intestinal tract of a marine limpet and the reclassification of B. taeanensis BH030017T, B. algicola KMM 3737T and B. hwajinpoensis SW-72T as genus Lottiidibacillus.</title>
        <authorList>
            <person name="Liu R."/>
            <person name="Huang Z."/>
        </authorList>
    </citation>
    <scope>NUCLEOTIDE SEQUENCE [LARGE SCALE GENOMIC DNA]</scope>
    <source>
        <strain evidence="11 12">BH030017</strain>
    </source>
</reference>
<evidence type="ECO:0000256" key="8">
    <source>
        <dbReference type="ARBA" id="ARBA00023163"/>
    </source>
</evidence>
<dbReference type="PANTHER" id="PTHR45526:SF6">
    <property type="entry name" value="TRANSCRIPTIONAL REGULATORY PROTEIN CITT"/>
    <property type="match status" value="1"/>
</dbReference>
<dbReference type="InterPro" id="IPR011006">
    <property type="entry name" value="CheY-like_superfamily"/>
</dbReference>
<dbReference type="PROSITE" id="PS50110">
    <property type="entry name" value="RESPONSE_REGULATORY"/>
    <property type="match status" value="1"/>
</dbReference>
<evidence type="ECO:0000256" key="6">
    <source>
        <dbReference type="ARBA" id="ARBA00023125"/>
    </source>
</evidence>
<dbReference type="GO" id="GO:0003700">
    <property type="term" value="F:DNA-binding transcription factor activity"/>
    <property type="evidence" value="ECO:0007669"/>
    <property type="project" value="InterPro"/>
</dbReference>
<evidence type="ECO:0000256" key="9">
    <source>
        <dbReference type="PROSITE-ProRule" id="PRU00169"/>
    </source>
</evidence>
<dbReference type="AlphaFoldDB" id="A0A366XNU3"/>
<dbReference type="InterPro" id="IPR024187">
    <property type="entry name" value="Sig_transdc_resp-reg_cit/mal"/>
</dbReference>
<protein>
    <submittedName>
        <fullName evidence="11">Two-component system response regulator</fullName>
    </submittedName>
</protein>
<evidence type="ECO:0000256" key="2">
    <source>
        <dbReference type="ARBA" id="ARBA00022490"/>
    </source>
</evidence>
<keyword evidence="3 9" id="KW-0597">Phosphoprotein</keyword>
<evidence type="ECO:0000256" key="3">
    <source>
        <dbReference type="ARBA" id="ARBA00022553"/>
    </source>
</evidence>
<evidence type="ECO:0000256" key="4">
    <source>
        <dbReference type="ARBA" id="ARBA00023012"/>
    </source>
</evidence>
<accession>A0A366XNU3</accession>
<feature type="domain" description="Response regulatory" evidence="10">
    <location>
        <begin position="5"/>
        <end position="121"/>
    </location>
</feature>
<evidence type="ECO:0000313" key="12">
    <source>
        <dbReference type="Proteomes" id="UP000253314"/>
    </source>
</evidence>
<comment type="subcellular location">
    <subcellularLocation>
        <location evidence="1">Cytoplasm</location>
    </subcellularLocation>
</comment>
<name>A0A366XNU3_9BACI</name>
<evidence type="ECO:0000259" key="10">
    <source>
        <dbReference type="PROSITE" id="PS50110"/>
    </source>
</evidence>
<dbReference type="Proteomes" id="UP000253314">
    <property type="component" value="Unassembled WGS sequence"/>
</dbReference>
<dbReference type="GO" id="GO:0005737">
    <property type="term" value="C:cytoplasm"/>
    <property type="evidence" value="ECO:0007669"/>
    <property type="project" value="UniProtKB-SubCell"/>
</dbReference>
<sequence>MSVIEVLIVEDDQRIAEINRRFTEKIPGYQVSGIASNFEEGKELLEILQPDLVLLDVYFPDGNGIDLLWHIRQHYRTTDVMMITAAKEAGSVQEAIRGGAIDYIIKPIIFERFKNTLQRYQDYRSKIEGREALDQKEVDGLFYAVRESVTEVKNIPKGIDPLTLEKIEKVLTKYIEEGKTAEDLGQIVGVSRTTARRYLEYLVSTGAVRADLSYGAVGRPERRYFTLHS</sequence>
<keyword evidence="8" id="KW-0804">Transcription</keyword>
<dbReference type="SUPFAM" id="SSF52172">
    <property type="entry name" value="CheY-like"/>
    <property type="match status" value="1"/>
</dbReference>
<dbReference type="InterPro" id="IPR051271">
    <property type="entry name" value="2C-system_Tx_regulators"/>
</dbReference>
<comment type="caution">
    <text evidence="11">The sequence shown here is derived from an EMBL/GenBank/DDBJ whole genome shotgun (WGS) entry which is preliminary data.</text>
</comment>
<dbReference type="GO" id="GO:0003677">
    <property type="term" value="F:DNA binding"/>
    <property type="evidence" value="ECO:0007669"/>
    <property type="project" value="UniProtKB-KW"/>
</dbReference>
<proteinExistence type="predicted"/>
<dbReference type="InterPro" id="IPR048714">
    <property type="entry name" value="DpiA-like_HTH"/>
</dbReference>
<dbReference type="RefSeq" id="WP_113807632.1">
    <property type="nucleotide sequence ID" value="NZ_QOCW01000026.1"/>
</dbReference>
<keyword evidence="7" id="KW-0010">Activator</keyword>
<feature type="modified residue" description="4-aspartylphosphate" evidence="9">
    <location>
        <position position="56"/>
    </location>
</feature>
<keyword evidence="2" id="KW-0963">Cytoplasm</keyword>
<gene>
    <name evidence="11" type="ORF">DS031_19015</name>
</gene>
<dbReference type="Pfam" id="PF00072">
    <property type="entry name" value="Response_reg"/>
    <property type="match status" value="1"/>
</dbReference>
<dbReference type="Pfam" id="PF20714">
    <property type="entry name" value="HTH_64"/>
    <property type="match status" value="1"/>
</dbReference>
<evidence type="ECO:0000256" key="5">
    <source>
        <dbReference type="ARBA" id="ARBA00023015"/>
    </source>
</evidence>
<keyword evidence="4" id="KW-0902">Two-component regulatory system</keyword>
<dbReference type="PANTHER" id="PTHR45526">
    <property type="entry name" value="TRANSCRIPTIONAL REGULATORY PROTEIN DPIA"/>
    <property type="match status" value="1"/>
</dbReference>
<dbReference type="PIRSF" id="PIRSF006171">
    <property type="entry name" value="RR_citrat_malat"/>
    <property type="match status" value="1"/>
</dbReference>
<evidence type="ECO:0000256" key="7">
    <source>
        <dbReference type="ARBA" id="ARBA00023159"/>
    </source>
</evidence>
<keyword evidence="12" id="KW-1185">Reference proteome</keyword>
<evidence type="ECO:0000256" key="1">
    <source>
        <dbReference type="ARBA" id="ARBA00004496"/>
    </source>
</evidence>
<dbReference type="InterPro" id="IPR001789">
    <property type="entry name" value="Sig_transdc_resp-reg_receiver"/>
</dbReference>
<dbReference type="Gene3D" id="3.40.50.2300">
    <property type="match status" value="1"/>
</dbReference>
<evidence type="ECO:0000313" key="11">
    <source>
        <dbReference type="EMBL" id="RBW68030.1"/>
    </source>
</evidence>
<dbReference type="GO" id="GO:0000156">
    <property type="term" value="F:phosphorelay response regulator activity"/>
    <property type="evidence" value="ECO:0007669"/>
    <property type="project" value="TreeGrafter"/>
</dbReference>
<dbReference type="EMBL" id="QOCW01000026">
    <property type="protein sequence ID" value="RBW68030.1"/>
    <property type="molecule type" value="Genomic_DNA"/>
</dbReference>
<keyword evidence="6" id="KW-0238">DNA-binding</keyword>